<dbReference type="PANTHER" id="PTHR12245">
    <property type="entry name" value="SPRY DOMAIN CONTAINING SOCS BOX PROTEIN"/>
    <property type="match status" value="1"/>
</dbReference>
<protein>
    <recommendedName>
        <fullName evidence="1">B30.2/SPRY domain-containing protein</fullName>
    </recommendedName>
</protein>
<dbReference type="EMBL" id="ASPP01008744">
    <property type="protein sequence ID" value="ETO25100.1"/>
    <property type="molecule type" value="Genomic_DNA"/>
</dbReference>
<dbReference type="InterPro" id="IPR001870">
    <property type="entry name" value="B30.2/SPRY"/>
</dbReference>
<dbReference type="CDD" id="cd11709">
    <property type="entry name" value="SPRY"/>
    <property type="match status" value="1"/>
</dbReference>
<dbReference type="AlphaFoldDB" id="X6NFK3"/>
<sequence length="242" mass="25616">FILNGVSQGTAFDNFDIRSGQMFAAVSLTATNSAIRLMSRVTPSSGPPQTVQRVIGVSISSPSISPRNPIGSVSSPVNFGWDSVLKSPYLAIFPDGVSVTNKGSNDTWQGVLSQAVFQSGKHSFEIQVINDTKTTNAWKFIVGVAPTKFDPRKTAWLGSQNSWGYIGGTGGKCHQVGKTVDYGAQYGGNDVVKCEVNFDLSTVEFFLNGKSQGVAFNNLTGPVKPGVSLCGKGACLRIANVL</sequence>
<dbReference type="InterPro" id="IPR050672">
    <property type="entry name" value="FBXO45-Fsn/SPSB_families"/>
</dbReference>
<dbReference type="PROSITE" id="PS50188">
    <property type="entry name" value="B302_SPRY"/>
    <property type="match status" value="1"/>
</dbReference>
<feature type="domain" description="B30.2/SPRY" evidence="1">
    <location>
        <begin position="59"/>
        <end position="242"/>
    </location>
</feature>
<dbReference type="Proteomes" id="UP000023152">
    <property type="component" value="Unassembled WGS sequence"/>
</dbReference>
<feature type="non-terminal residue" evidence="2">
    <location>
        <position position="1"/>
    </location>
</feature>
<dbReference type="OrthoDB" id="18378at2759"/>
<accession>X6NFK3</accession>
<gene>
    <name evidence="2" type="ORF">RFI_12039</name>
</gene>
<evidence type="ECO:0000313" key="3">
    <source>
        <dbReference type="Proteomes" id="UP000023152"/>
    </source>
</evidence>
<comment type="caution">
    <text evidence="2">The sequence shown here is derived from an EMBL/GenBank/DDBJ whole genome shotgun (WGS) entry which is preliminary data.</text>
</comment>
<dbReference type="PANTHER" id="PTHR12245:SF5">
    <property type="entry name" value="SPRY DOMAIN-CONTAINING SOCS BOX PROTEIN 3"/>
    <property type="match status" value="1"/>
</dbReference>
<dbReference type="Gene3D" id="2.60.120.920">
    <property type="match status" value="1"/>
</dbReference>
<dbReference type="InterPro" id="IPR043136">
    <property type="entry name" value="B30.2/SPRY_sf"/>
</dbReference>
<evidence type="ECO:0000313" key="2">
    <source>
        <dbReference type="EMBL" id="ETO25100.1"/>
    </source>
</evidence>
<dbReference type="SUPFAM" id="SSF49899">
    <property type="entry name" value="Concanavalin A-like lectins/glucanases"/>
    <property type="match status" value="1"/>
</dbReference>
<dbReference type="InterPro" id="IPR013320">
    <property type="entry name" value="ConA-like_dom_sf"/>
</dbReference>
<name>X6NFK3_RETFI</name>
<keyword evidence="3" id="KW-1185">Reference proteome</keyword>
<proteinExistence type="predicted"/>
<reference evidence="2 3" key="1">
    <citation type="journal article" date="2013" name="Curr. Biol.">
        <title>The Genome of the Foraminiferan Reticulomyxa filosa.</title>
        <authorList>
            <person name="Glockner G."/>
            <person name="Hulsmann N."/>
            <person name="Schleicher M."/>
            <person name="Noegel A.A."/>
            <person name="Eichinger L."/>
            <person name="Gallinger C."/>
            <person name="Pawlowski J."/>
            <person name="Sierra R."/>
            <person name="Euteneuer U."/>
            <person name="Pillet L."/>
            <person name="Moustafa A."/>
            <person name="Platzer M."/>
            <person name="Groth M."/>
            <person name="Szafranski K."/>
            <person name="Schliwa M."/>
        </authorList>
    </citation>
    <scope>NUCLEOTIDE SEQUENCE [LARGE SCALE GENOMIC DNA]</scope>
</reference>
<dbReference type="Pfam" id="PF00622">
    <property type="entry name" value="SPRY"/>
    <property type="match status" value="1"/>
</dbReference>
<dbReference type="InterPro" id="IPR003877">
    <property type="entry name" value="SPRY_dom"/>
</dbReference>
<organism evidence="2 3">
    <name type="scientific">Reticulomyxa filosa</name>
    <dbReference type="NCBI Taxonomy" id="46433"/>
    <lineage>
        <taxon>Eukaryota</taxon>
        <taxon>Sar</taxon>
        <taxon>Rhizaria</taxon>
        <taxon>Retaria</taxon>
        <taxon>Foraminifera</taxon>
        <taxon>Monothalamids</taxon>
        <taxon>Reticulomyxidae</taxon>
        <taxon>Reticulomyxa</taxon>
    </lineage>
</organism>
<evidence type="ECO:0000259" key="1">
    <source>
        <dbReference type="PROSITE" id="PS50188"/>
    </source>
</evidence>